<evidence type="ECO:0008006" key="5">
    <source>
        <dbReference type="Google" id="ProtNLM"/>
    </source>
</evidence>
<dbReference type="EMBL" id="CP029186">
    <property type="protein sequence ID" value="AWH85824.1"/>
    <property type="molecule type" value="Genomic_DNA"/>
</dbReference>
<dbReference type="PROSITE" id="PS51257">
    <property type="entry name" value="PROKAR_LIPOPROTEIN"/>
    <property type="match status" value="1"/>
</dbReference>
<reference evidence="3 4" key="1">
    <citation type="submission" date="2018-04" db="EMBL/GenBank/DDBJ databases">
        <title>Genome sequencing of Flavobacterium sp. HYN0059.</title>
        <authorList>
            <person name="Yi H."/>
            <person name="Baek C."/>
        </authorList>
    </citation>
    <scope>NUCLEOTIDE SEQUENCE [LARGE SCALE GENOMIC DNA]</scope>
    <source>
        <strain evidence="3 4">HYN0059</strain>
    </source>
</reference>
<feature type="signal peptide" evidence="2">
    <location>
        <begin position="1"/>
        <end position="24"/>
    </location>
</feature>
<keyword evidence="2" id="KW-0732">Signal</keyword>
<organism evidence="3 4">
    <name type="scientific">Flavobacterium album</name>
    <dbReference type="NCBI Taxonomy" id="2175091"/>
    <lineage>
        <taxon>Bacteria</taxon>
        <taxon>Pseudomonadati</taxon>
        <taxon>Bacteroidota</taxon>
        <taxon>Flavobacteriia</taxon>
        <taxon>Flavobacteriales</taxon>
        <taxon>Flavobacteriaceae</taxon>
        <taxon>Flavobacterium</taxon>
    </lineage>
</organism>
<evidence type="ECO:0000313" key="4">
    <source>
        <dbReference type="Proteomes" id="UP000244929"/>
    </source>
</evidence>
<accession>A0A2S1QZP3</accession>
<gene>
    <name evidence="3" type="ORF">HYN59_12230</name>
</gene>
<dbReference type="AlphaFoldDB" id="A0A2S1QZP3"/>
<dbReference type="Proteomes" id="UP000244929">
    <property type="component" value="Chromosome"/>
</dbReference>
<dbReference type="OrthoDB" id="705385at2"/>
<name>A0A2S1QZP3_9FLAO</name>
<dbReference type="RefSeq" id="WP_108778526.1">
    <property type="nucleotide sequence ID" value="NZ_CP029186.1"/>
</dbReference>
<evidence type="ECO:0000256" key="2">
    <source>
        <dbReference type="SAM" id="SignalP"/>
    </source>
</evidence>
<dbReference type="KEGG" id="falb:HYN59_12230"/>
<sequence length="244" mass="26104">MKTIKMLFAVVLLASIGISCDTEPADPVLSEQNPDDNNPGDGGNNGGGNNNGGDGTYWPLAVGNTWTYTVSGTNQDMIITGTEAIDGETYYKMSGTTSGGSATGNSYLRYDNGTYYMQSSGQTNDGTVVSGIHYVVLKDNIAVNATWTDSFTQSVSYGMPGIPDMEFPVTIAGKMLEKGISYTVGGHTYNDVIHSRIQQTMTGEGFIIITTTDYWFAKNVGPVKIDTITAQESIVQTLVSYDLN</sequence>
<keyword evidence="4" id="KW-1185">Reference proteome</keyword>
<evidence type="ECO:0000256" key="1">
    <source>
        <dbReference type="SAM" id="MobiDB-lite"/>
    </source>
</evidence>
<feature type="chain" id="PRO_5015428335" description="Lipocalin-like domain-containing protein" evidence="2">
    <location>
        <begin position="25"/>
        <end position="244"/>
    </location>
</feature>
<proteinExistence type="predicted"/>
<feature type="region of interest" description="Disordered" evidence="1">
    <location>
        <begin position="24"/>
        <end position="54"/>
    </location>
</feature>
<protein>
    <recommendedName>
        <fullName evidence="5">Lipocalin-like domain-containing protein</fullName>
    </recommendedName>
</protein>
<feature type="compositionally biased region" description="Gly residues" evidence="1">
    <location>
        <begin position="40"/>
        <end position="54"/>
    </location>
</feature>
<evidence type="ECO:0000313" key="3">
    <source>
        <dbReference type="EMBL" id="AWH85824.1"/>
    </source>
</evidence>